<dbReference type="GO" id="GO:0005886">
    <property type="term" value="C:plasma membrane"/>
    <property type="evidence" value="ECO:0007669"/>
    <property type="project" value="UniProtKB-SubCell"/>
</dbReference>
<comment type="similarity">
    <text evidence="7">Belongs to the binding-protein-dependent transport system permease family.</text>
</comment>
<evidence type="ECO:0000256" key="6">
    <source>
        <dbReference type="ARBA" id="ARBA00023136"/>
    </source>
</evidence>
<evidence type="ECO:0000259" key="8">
    <source>
        <dbReference type="PROSITE" id="PS50928"/>
    </source>
</evidence>
<feature type="transmembrane region" description="Helical" evidence="7">
    <location>
        <begin position="204"/>
        <end position="221"/>
    </location>
</feature>
<keyword evidence="2 7" id="KW-0813">Transport</keyword>
<feature type="transmembrane region" description="Helical" evidence="7">
    <location>
        <begin position="106"/>
        <end position="133"/>
    </location>
</feature>
<dbReference type="Proteomes" id="UP000625033">
    <property type="component" value="Unassembled WGS sequence"/>
</dbReference>
<dbReference type="Pfam" id="PF00528">
    <property type="entry name" value="BPD_transp_1"/>
    <property type="match status" value="1"/>
</dbReference>
<dbReference type="PANTHER" id="PTHR30151:SF0">
    <property type="entry name" value="ABC TRANSPORTER PERMEASE PROTEIN MJ0413-RELATED"/>
    <property type="match status" value="1"/>
</dbReference>
<feature type="transmembrane region" description="Helical" evidence="7">
    <location>
        <begin position="21"/>
        <end position="42"/>
    </location>
</feature>
<evidence type="ECO:0000313" key="10">
    <source>
        <dbReference type="Proteomes" id="UP000625033"/>
    </source>
</evidence>
<evidence type="ECO:0000313" key="9">
    <source>
        <dbReference type="EMBL" id="MBG6084409.1"/>
    </source>
</evidence>
<dbReference type="EMBL" id="JADOTZ010000001">
    <property type="protein sequence ID" value="MBG6084409.1"/>
    <property type="molecule type" value="Genomic_DNA"/>
</dbReference>
<gene>
    <name evidence="9" type="ORF">IW252_001176</name>
</gene>
<keyword evidence="5 7" id="KW-1133">Transmembrane helix</keyword>
<evidence type="ECO:0000256" key="5">
    <source>
        <dbReference type="ARBA" id="ARBA00022989"/>
    </source>
</evidence>
<dbReference type="PROSITE" id="PS50928">
    <property type="entry name" value="ABC_TM1"/>
    <property type="match status" value="1"/>
</dbReference>
<dbReference type="GO" id="GO:0055085">
    <property type="term" value="P:transmembrane transport"/>
    <property type="evidence" value="ECO:0007669"/>
    <property type="project" value="InterPro"/>
</dbReference>
<dbReference type="InterPro" id="IPR035906">
    <property type="entry name" value="MetI-like_sf"/>
</dbReference>
<dbReference type="InterPro" id="IPR000515">
    <property type="entry name" value="MetI-like"/>
</dbReference>
<proteinExistence type="inferred from homology"/>
<keyword evidence="6 7" id="KW-0472">Membrane</keyword>
<organism evidence="9 10">
    <name type="scientific">Zhihengliuella flava</name>
    <dbReference type="NCBI Taxonomy" id="1285193"/>
    <lineage>
        <taxon>Bacteria</taxon>
        <taxon>Bacillati</taxon>
        <taxon>Actinomycetota</taxon>
        <taxon>Actinomycetes</taxon>
        <taxon>Micrococcales</taxon>
        <taxon>Micrococcaceae</taxon>
        <taxon>Zhihengliuella</taxon>
    </lineage>
</organism>
<dbReference type="PANTHER" id="PTHR30151">
    <property type="entry name" value="ALKANE SULFONATE ABC TRANSPORTER-RELATED, MEMBRANE SUBUNIT"/>
    <property type="match status" value="1"/>
</dbReference>
<dbReference type="Gene3D" id="1.10.3720.10">
    <property type="entry name" value="MetI-like"/>
    <property type="match status" value="1"/>
</dbReference>
<feature type="domain" description="ABC transmembrane type-1" evidence="8">
    <location>
        <begin position="75"/>
        <end position="255"/>
    </location>
</feature>
<reference evidence="9" key="1">
    <citation type="submission" date="2020-11" db="EMBL/GenBank/DDBJ databases">
        <title>Sequencing the genomes of 1000 actinobacteria strains.</title>
        <authorList>
            <person name="Klenk H.-P."/>
        </authorList>
    </citation>
    <scope>NUCLEOTIDE SEQUENCE</scope>
    <source>
        <strain evidence="9">DSM 26152</strain>
    </source>
</reference>
<name>A0A931GLF8_9MICC</name>
<dbReference type="SUPFAM" id="SSF161098">
    <property type="entry name" value="MetI-like"/>
    <property type="match status" value="1"/>
</dbReference>
<evidence type="ECO:0000256" key="7">
    <source>
        <dbReference type="RuleBase" id="RU363032"/>
    </source>
</evidence>
<evidence type="ECO:0000256" key="1">
    <source>
        <dbReference type="ARBA" id="ARBA00004651"/>
    </source>
</evidence>
<accession>A0A931GLF8</accession>
<keyword evidence="3" id="KW-1003">Cell membrane</keyword>
<keyword evidence="4 7" id="KW-0812">Transmembrane</keyword>
<dbReference type="AlphaFoldDB" id="A0A931GLF8"/>
<feature type="transmembrane region" description="Helical" evidence="7">
    <location>
        <begin position="71"/>
        <end position="99"/>
    </location>
</feature>
<comment type="caution">
    <text evidence="9">The sequence shown here is derived from an EMBL/GenBank/DDBJ whole genome shotgun (WGS) entry which is preliminary data.</text>
</comment>
<feature type="transmembrane region" description="Helical" evidence="7">
    <location>
        <begin position="233"/>
        <end position="254"/>
    </location>
</feature>
<keyword evidence="10" id="KW-1185">Reference proteome</keyword>
<sequence length="274" mass="27913">MTTSSTTHRNAPARRIDVETPAAQAVLGAAGALILLGAWQLAAASGAFGTGLPTVTDTLGALVSLFGTEEFWVQTGITVASAAAGLALAVVGGVILGVLIGMFEPVWAATLAITEFLKPIPPIVILPLAVMVFGPTSQMALFLVVAGCLLTVSIQAIAGVRDADPVALATARSYGMGGPETLWRVVLPSATAFIGTAVRVSAPASLIIVVVAGLLGGAPGLGRSIYQAQAGGLYPTLYALVLVLGILGVASQWASSAVERRVLHWHPSFRKETP</sequence>
<evidence type="ECO:0000256" key="4">
    <source>
        <dbReference type="ARBA" id="ARBA00022692"/>
    </source>
</evidence>
<feature type="transmembrane region" description="Helical" evidence="7">
    <location>
        <begin position="139"/>
        <end position="160"/>
    </location>
</feature>
<evidence type="ECO:0000256" key="3">
    <source>
        <dbReference type="ARBA" id="ARBA00022475"/>
    </source>
</evidence>
<evidence type="ECO:0000256" key="2">
    <source>
        <dbReference type="ARBA" id="ARBA00022448"/>
    </source>
</evidence>
<dbReference type="RefSeq" id="WP_196835721.1">
    <property type="nucleotide sequence ID" value="NZ_JADOTZ010000001.1"/>
</dbReference>
<comment type="subcellular location">
    <subcellularLocation>
        <location evidence="1 7">Cell membrane</location>
        <topology evidence="1 7">Multi-pass membrane protein</topology>
    </subcellularLocation>
</comment>
<protein>
    <submittedName>
        <fullName evidence="9">ABC-type nitrate/sulfonate/bicarbonate transport system permease component</fullName>
    </submittedName>
</protein>